<dbReference type="SUPFAM" id="SSF57802">
    <property type="entry name" value="Rubredoxin-like"/>
    <property type="match status" value="1"/>
</dbReference>
<sequence>MASLCRRAVFQACSRTFSTAPVCGKYRKDQMPDPMDLATGLEKRELLAYQSGNDDPFMMKGIIRGPGTKDQPNEVPSAFNSRIVGCICEEDSTSILWMWLHSGIPRRCKCGHWFKLVKKTPI</sequence>
<feature type="binding site" evidence="3">
    <location>
        <position position="86"/>
    </location>
    <ligand>
        <name>Zn(2+)</name>
        <dbReference type="ChEBI" id="CHEBI:29105"/>
    </ligand>
</feature>
<feature type="binding site" evidence="3">
    <location>
        <position position="88"/>
    </location>
    <ligand>
        <name>Zn(2+)</name>
        <dbReference type="ChEBI" id="CHEBI:29105"/>
    </ligand>
</feature>
<dbReference type="InterPro" id="IPR002124">
    <property type="entry name" value="Cyt_c_oxidase_su5b"/>
</dbReference>
<feature type="binding site" evidence="3">
    <location>
        <position position="110"/>
    </location>
    <ligand>
        <name>Zn(2+)</name>
        <dbReference type="ChEBI" id="CHEBI:29105"/>
    </ligand>
</feature>
<organism evidence="4 5">
    <name type="scientific">Cotesia congregata</name>
    <name type="common">Parasitoid wasp</name>
    <name type="synonym">Apanteles congregatus</name>
    <dbReference type="NCBI Taxonomy" id="51543"/>
    <lineage>
        <taxon>Eukaryota</taxon>
        <taxon>Metazoa</taxon>
        <taxon>Ecdysozoa</taxon>
        <taxon>Arthropoda</taxon>
        <taxon>Hexapoda</taxon>
        <taxon>Insecta</taxon>
        <taxon>Pterygota</taxon>
        <taxon>Neoptera</taxon>
        <taxon>Endopterygota</taxon>
        <taxon>Hymenoptera</taxon>
        <taxon>Apocrita</taxon>
        <taxon>Ichneumonoidea</taxon>
        <taxon>Braconidae</taxon>
        <taxon>Microgastrinae</taxon>
        <taxon>Cotesia</taxon>
    </lineage>
</organism>
<evidence type="ECO:0000256" key="1">
    <source>
        <dbReference type="ARBA" id="ARBA00022723"/>
    </source>
</evidence>
<evidence type="ECO:0000313" key="5">
    <source>
        <dbReference type="Proteomes" id="UP000786811"/>
    </source>
</evidence>
<protein>
    <submittedName>
        <fullName evidence="4">Mitochondrial (Homo sapiens)</fullName>
    </submittedName>
</protein>
<comment type="caution">
    <text evidence="4">The sequence shown here is derived from an EMBL/GenBank/DDBJ whole genome shotgun (WGS) entry which is preliminary data.</text>
</comment>
<feature type="binding site" evidence="3">
    <location>
        <position position="108"/>
    </location>
    <ligand>
        <name>Zn(2+)</name>
        <dbReference type="ChEBI" id="CHEBI:29105"/>
    </ligand>
</feature>
<dbReference type="PROSITE" id="PS51359">
    <property type="entry name" value="COX5B_2"/>
    <property type="match status" value="1"/>
</dbReference>
<accession>A0A8J2H8Y2</accession>
<dbReference type="EMBL" id="CAJNRD030001118">
    <property type="protein sequence ID" value="CAG5081774.1"/>
    <property type="molecule type" value="Genomic_DNA"/>
</dbReference>
<proteinExistence type="predicted"/>
<dbReference type="Proteomes" id="UP000786811">
    <property type="component" value="Unassembled WGS sequence"/>
</dbReference>
<gene>
    <name evidence="4" type="ORF">HICCMSTLAB_LOCUS3375</name>
</gene>
<keyword evidence="2 3" id="KW-0862">Zinc</keyword>
<evidence type="ECO:0000256" key="3">
    <source>
        <dbReference type="PIRSR" id="PIRSR602124-1"/>
    </source>
</evidence>
<keyword evidence="1 3" id="KW-0479">Metal-binding</keyword>
<name>A0A8J2H8Y2_COTCN</name>
<evidence type="ECO:0000313" key="4">
    <source>
        <dbReference type="EMBL" id="CAG5081774.1"/>
    </source>
</evidence>
<dbReference type="InterPro" id="IPR036972">
    <property type="entry name" value="Cyt_c_oxidase_su5b_sf"/>
</dbReference>
<dbReference type="GO" id="GO:0006123">
    <property type="term" value="P:mitochondrial electron transport, cytochrome c to oxygen"/>
    <property type="evidence" value="ECO:0007669"/>
    <property type="project" value="InterPro"/>
</dbReference>
<dbReference type="PANTHER" id="PTHR10122:SF0">
    <property type="entry name" value="CYTOCHROME C OXIDASE SUBUNIT 5B, ISOFORM A-RELATED"/>
    <property type="match status" value="1"/>
</dbReference>
<dbReference type="GO" id="GO:0046872">
    <property type="term" value="F:metal ion binding"/>
    <property type="evidence" value="ECO:0007669"/>
    <property type="project" value="UniProtKB-KW"/>
</dbReference>
<dbReference type="AlphaFoldDB" id="A0A8J2H8Y2"/>
<dbReference type="PANTHER" id="PTHR10122">
    <property type="entry name" value="CYTOCHROME C OXIDASE SUBUNIT 5B, MITOCHONDRIAL"/>
    <property type="match status" value="1"/>
</dbReference>
<dbReference type="Pfam" id="PF01215">
    <property type="entry name" value="COX5B"/>
    <property type="match status" value="1"/>
</dbReference>
<keyword evidence="5" id="KW-1185">Reference proteome</keyword>
<dbReference type="OrthoDB" id="10249250at2759"/>
<reference evidence="4" key="1">
    <citation type="submission" date="2021-04" db="EMBL/GenBank/DDBJ databases">
        <authorList>
            <person name="Chebbi M.A.C M."/>
        </authorList>
    </citation>
    <scope>NUCLEOTIDE SEQUENCE</scope>
</reference>
<evidence type="ECO:0000256" key="2">
    <source>
        <dbReference type="ARBA" id="ARBA00022833"/>
    </source>
</evidence>
<dbReference type="CDD" id="cd00924">
    <property type="entry name" value="Cyt_c_Oxidase_Vb"/>
    <property type="match status" value="1"/>
</dbReference>
<dbReference type="GO" id="GO:0045277">
    <property type="term" value="C:respiratory chain complex IV"/>
    <property type="evidence" value="ECO:0007669"/>
    <property type="project" value="InterPro"/>
</dbReference>
<dbReference type="Gene3D" id="2.60.11.10">
    <property type="entry name" value="Cytochrome c oxidase, subunit Vb"/>
    <property type="match status" value="1"/>
</dbReference>
<dbReference type="GO" id="GO:0005740">
    <property type="term" value="C:mitochondrial envelope"/>
    <property type="evidence" value="ECO:0007669"/>
    <property type="project" value="InterPro"/>
</dbReference>
<dbReference type="FunFam" id="2.60.11.10:FF:000004">
    <property type="entry name" value="Cytochrome c oxidase subunit 5B"/>
    <property type="match status" value="1"/>
</dbReference>